<accession>A0A1K1PYH1</accession>
<dbReference type="Proteomes" id="UP000182248">
    <property type="component" value="Unassembled WGS sequence"/>
</dbReference>
<protein>
    <submittedName>
        <fullName evidence="2">Uncharacterized protein</fullName>
    </submittedName>
</protein>
<proteinExistence type="predicted"/>
<evidence type="ECO:0000256" key="1">
    <source>
        <dbReference type="SAM" id="MobiDB-lite"/>
    </source>
</evidence>
<reference evidence="2 3" key="1">
    <citation type="submission" date="2016-11" db="EMBL/GenBank/DDBJ databases">
        <authorList>
            <person name="Jaros S."/>
            <person name="Januszkiewicz K."/>
            <person name="Wedrychowicz H."/>
        </authorList>
    </citation>
    <scope>NUCLEOTIDE SEQUENCE [LARGE SCALE GENOMIC DNA]</scope>
    <source>
        <strain evidence="2 3">CGMCC 1.12145</strain>
    </source>
</reference>
<name>A0A1K1PYH1_9FLAO</name>
<evidence type="ECO:0000313" key="2">
    <source>
        <dbReference type="EMBL" id="SFW52532.1"/>
    </source>
</evidence>
<keyword evidence="3" id="KW-1185">Reference proteome</keyword>
<dbReference type="OrthoDB" id="8606671at2"/>
<evidence type="ECO:0000313" key="3">
    <source>
        <dbReference type="Proteomes" id="UP000182248"/>
    </source>
</evidence>
<feature type="compositionally biased region" description="Basic and acidic residues" evidence="1">
    <location>
        <begin position="161"/>
        <end position="176"/>
    </location>
</feature>
<sequence length="176" mass="21318">MKIGKPFNQFTKQEYLETIPNHKQYSDFNTLGLYRSLLENEKLSLEEKLEIRDFANQYFQKTFEFLQLKDPQTYFEVSTLGEELTRGDELNHWRIIRENQEKVLKDKKIKHRNFGTYSKHDCGYDNCPYNGLMIKQGSHLAETSMCFSNDENKDKKKQKVQRREKEQREWKRQAKY</sequence>
<dbReference type="STRING" id="1150368.SAMN02927921_02136"/>
<organism evidence="2 3">
    <name type="scientific">Sinomicrobium oceani</name>
    <dbReference type="NCBI Taxonomy" id="1150368"/>
    <lineage>
        <taxon>Bacteria</taxon>
        <taxon>Pseudomonadati</taxon>
        <taxon>Bacteroidota</taxon>
        <taxon>Flavobacteriia</taxon>
        <taxon>Flavobacteriales</taxon>
        <taxon>Flavobacteriaceae</taxon>
        <taxon>Sinomicrobium</taxon>
    </lineage>
</organism>
<dbReference type="AlphaFoldDB" id="A0A1K1PYH1"/>
<feature type="region of interest" description="Disordered" evidence="1">
    <location>
        <begin position="151"/>
        <end position="176"/>
    </location>
</feature>
<dbReference type="RefSeq" id="WP_072317351.1">
    <property type="nucleotide sequence ID" value="NZ_FPJE01000010.1"/>
</dbReference>
<dbReference type="EMBL" id="FPJE01000010">
    <property type="protein sequence ID" value="SFW52532.1"/>
    <property type="molecule type" value="Genomic_DNA"/>
</dbReference>
<gene>
    <name evidence="2" type="ORF">SAMN02927921_02136</name>
</gene>